<dbReference type="InterPro" id="IPR003177">
    <property type="entry name" value="Cytc_oxidase_su7a_met"/>
</dbReference>
<comment type="subcellular location">
    <subcellularLocation>
        <location evidence="1">Mitochondrion inner membrane</location>
    </subcellularLocation>
</comment>
<organism evidence="7 8">
    <name type="scientific">Tropilaelaps mercedesae</name>
    <dbReference type="NCBI Taxonomy" id="418985"/>
    <lineage>
        <taxon>Eukaryota</taxon>
        <taxon>Metazoa</taxon>
        <taxon>Ecdysozoa</taxon>
        <taxon>Arthropoda</taxon>
        <taxon>Chelicerata</taxon>
        <taxon>Arachnida</taxon>
        <taxon>Acari</taxon>
        <taxon>Parasitiformes</taxon>
        <taxon>Mesostigmata</taxon>
        <taxon>Gamasina</taxon>
        <taxon>Dermanyssoidea</taxon>
        <taxon>Laelapidae</taxon>
        <taxon>Tropilaelaps</taxon>
    </lineage>
</organism>
<dbReference type="GO" id="GO:0002082">
    <property type="term" value="P:regulation of oxidative phosphorylation"/>
    <property type="evidence" value="ECO:0007669"/>
    <property type="project" value="TreeGrafter"/>
</dbReference>
<keyword evidence="5" id="KW-0496">Mitochondrion</keyword>
<dbReference type="InterPro" id="IPR036539">
    <property type="entry name" value="Cyt_c_oxidase_su7a_sf"/>
</dbReference>
<comment type="similarity">
    <text evidence="2">Belongs to the cytochrome c oxidase VIIa family.</text>
</comment>
<protein>
    <submittedName>
        <fullName evidence="7">Cytochrome c oxidase subunit VIIa 2-like</fullName>
    </submittedName>
</protein>
<dbReference type="STRING" id="418985.A0A1V9XQF5"/>
<gene>
    <name evidence="7" type="ORF">BIW11_08318</name>
</gene>
<accession>A0A1V9XQF5</accession>
<evidence type="ECO:0000256" key="5">
    <source>
        <dbReference type="ARBA" id="ARBA00023128"/>
    </source>
</evidence>
<sequence length="73" mass="8214">MNAARSLLKLVRPTVRHSSARGIRSLEHLKELQKLYQADDGVPVYLKRGFRDKILYQITAAGVIVGTLCSLYN</sequence>
<dbReference type="PANTHER" id="PTHR10510">
    <property type="entry name" value="CYTOCHROME C OXIDASE POLYPEPTIDE 7A"/>
    <property type="match status" value="1"/>
</dbReference>
<keyword evidence="6" id="KW-0472">Membrane</keyword>
<dbReference type="Pfam" id="PF02238">
    <property type="entry name" value="COX7a"/>
    <property type="match status" value="1"/>
</dbReference>
<evidence type="ECO:0000256" key="6">
    <source>
        <dbReference type="ARBA" id="ARBA00023136"/>
    </source>
</evidence>
<name>A0A1V9XQF5_9ACAR</name>
<dbReference type="FunFam" id="4.10.91.10:FF:000001">
    <property type="entry name" value="Cytochrome c oxidase subunit 7A1, mitochondrial"/>
    <property type="match status" value="1"/>
</dbReference>
<evidence type="ECO:0000313" key="7">
    <source>
        <dbReference type="EMBL" id="OQR75588.1"/>
    </source>
</evidence>
<dbReference type="InParanoid" id="A0A1V9XQF5"/>
<comment type="caution">
    <text evidence="7">The sequence shown here is derived from an EMBL/GenBank/DDBJ whole genome shotgun (WGS) entry which is preliminary data.</text>
</comment>
<dbReference type="InterPro" id="IPR039297">
    <property type="entry name" value="COX7a"/>
</dbReference>
<evidence type="ECO:0000313" key="8">
    <source>
        <dbReference type="Proteomes" id="UP000192247"/>
    </source>
</evidence>
<evidence type="ECO:0000256" key="3">
    <source>
        <dbReference type="ARBA" id="ARBA00022792"/>
    </source>
</evidence>
<keyword evidence="8" id="KW-1185">Reference proteome</keyword>
<evidence type="ECO:0000256" key="4">
    <source>
        <dbReference type="ARBA" id="ARBA00022946"/>
    </source>
</evidence>
<dbReference type="EMBL" id="MNPL01006140">
    <property type="protein sequence ID" value="OQR75588.1"/>
    <property type="molecule type" value="Genomic_DNA"/>
</dbReference>
<dbReference type="GO" id="GO:0006123">
    <property type="term" value="P:mitochondrial electron transport, cytochrome c to oxygen"/>
    <property type="evidence" value="ECO:0007669"/>
    <property type="project" value="InterPro"/>
</dbReference>
<feature type="non-terminal residue" evidence="7">
    <location>
        <position position="73"/>
    </location>
</feature>
<reference evidence="7 8" key="1">
    <citation type="journal article" date="2017" name="Gigascience">
        <title>Draft genome of the honey bee ectoparasitic mite, Tropilaelaps mercedesae, is shaped by the parasitic life history.</title>
        <authorList>
            <person name="Dong X."/>
            <person name="Armstrong S.D."/>
            <person name="Xia D."/>
            <person name="Makepeace B.L."/>
            <person name="Darby A.C."/>
            <person name="Kadowaki T."/>
        </authorList>
    </citation>
    <scope>NUCLEOTIDE SEQUENCE [LARGE SCALE GENOMIC DNA]</scope>
    <source>
        <strain evidence="7">Wuxi-XJTLU</strain>
    </source>
</reference>
<dbReference type="SUPFAM" id="SSF81419">
    <property type="entry name" value="Mitochondrial cytochrome c oxidase subunit VIIa"/>
    <property type="match status" value="1"/>
</dbReference>
<dbReference type="Gene3D" id="4.10.91.10">
    <property type="entry name" value="Cytochrome c oxidase, subunit VIIa"/>
    <property type="match status" value="1"/>
</dbReference>
<keyword evidence="4" id="KW-0809">Transit peptide</keyword>
<dbReference type="PANTHER" id="PTHR10510:SF11">
    <property type="entry name" value="CYTOCHROME C OXIDASE SUBUNIT 7A, MITOCHONDRIAL"/>
    <property type="match status" value="1"/>
</dbReference>
<dbReference type="AlphaFoldDB" id="A0A1V9XQF5"/>
<evidence type="ECO:0000256" key="2">
    <source>
        <dbReference type="ARBA" id="ARBA00009331"/>
    </source>
</evidence>
<proteinExistence type="inferred from homology"/>
<dbReference type="GO" id="GO:0005743">
    <property type="term" value="C:mitochondrial inner membrane"/>
    <property type="evidence" value="ECO:0007669"/>
    <property type="project" value="UniProtKB-SubCell"/>
</dbReference>
<dbReference type="GO" id="GO:0045277">
    <property type="term" value="C:respiratory chain complex IV"/>
    <property type="evidence" value="ECO:0007669"/>
    <property type="project" value="InterPro"/>
</dbReference>
<dbReference type="GO" id="GO:0097250">
    <property type="term" value="P:mitochondrial respirasome assembly"/>
    <property type="evidence" value="ECO:0007669"/>
    <property type="project" value="TreeGrafter"/>
</dbReference>
<dbReference type="Proteomes" id="UP000192247">
    <property type="component" value="Unassembled WGS sequence"/>
</dbReference>
<evidence type="ECO:0000256" key="1">
    <source>
        <dbReference type="ARBA" id="ARBA00004273"/>
    </source>
</evidence>
<dbReference type="OrthoDB" id="5966508at2759"/>
<keyword evidence="3" id="KW-0999">Mitochondrion inner membrane</keyword>